<dbReference type="InterPro" id="IPR017972">
    <property type="entry name" value="Cyt_P450_CS"/>
</dbReference>
<dbReference type="SUPFAM" id="SSF48264">
    <property type="entry name" value="Cytochrome P450"/>
    <property type="match status" value="1"/>
</dbReference>
<keyword evidence="16" id="KW-1185">Reference proteome</keyword>
<gene>
    <name evidence="15" type="ORF">PAXINDRAFT_12839</name>
</gene>
<dbReference type="GO" id="GO:0016020">
    <property type="term" value="C:membrane"/>
    <property type="evidence" value="ECO:0007669"/>
    <property type="project" value="UniProtKB-SubCell"/>
</dbReference>
<name>A0A0C9U5J0_PAXIN</name>
<dbReference type="InterPro" id="IPR036396">
    <property type="entry name" value="Cyt_P450_sf"/>
</dbReference>
<feature type="binding site" description="axial binding residue" evidence="13">
    <location>
        <position position="385"/>
    </location>
    <ligand>
        <name>heme</name>
        <dbReference type="ChEBI" id="CHEBI:30413"/>
    </ligand>
    <ligandPart>
        <name>Fe</name>
        <dbReference type="ChEBI" id="CHEBI:18248"/>
    </ligandPart>
</feature>
<evidence type="ECO:0008006" key="17">
    <source>
        <dbReference type="Google" id="ProtNLM"/>
    </source>
</evidence>
<dbReference type="InterPro" id="IPR001128">
    <property type="entry name" value="Cyt_P450"/>
</dbReference>
<evidence type="ECO:0000313" key="15">
    <source>
        <dbReference type="EMBL" id="KIJ14476.1"/>
    </source>
</evidence>
<dbReference type="PROSITE" id="PS00086">
    <property type="entry name" value="CYTOCHROME_P450"/>
    <property type="match status" value="1"/>
</dbReference>
<keyword evidence="12" id="KW-0472">Membrane</keyword>
<evidence type="ECO:0000256" key="2">
    <source>
        <dbReference type="ARBA" id="ARBA00004167"/>
    </source>
</evidence>
<evidence type="ECO:0000313" key="16">
    <source>
        <dbReference type="Proteomes" id="UP000053647"/>
    </source>
</evidence>
<dbReference type="Pfam" id="PF00067">
    <property type="entry name" value="p450"/>
    <property type="match status" value="1"/>
</dbReference>
<dbReference type="Proteomes" id="UP000053647">
    <property type="component" value="Unassembled WGS sequence"/>
</dbReference>
<dbReference type="HOGENOM" id="CLU_001570_2_0_1"/>
<dbReference type="GO" id="GO:0005506">
    <property type="term" value="F:iron ion binding"/>
    <property type="evidence" value="ECO:0007669"/>
    <property type="project" value="InterPro"/>
</dbReference>
<dbReference type="CDD" id="cd11065">
    <property type="entry name" value="CYP64-like"/>
    <property type="match status" value="1"/>
</dbReference>
<keyword evidence="8" id="KW-1133">Transmembrane helix</keyword>
<keyword evidence="6" id="KW-0812">Transmembrane</keyword>
<comment type="subcellular location">
    <subcellularLocation>
        <location evidence="2">Membrane</location>
        <topology evidence="2">Single-pass membrane protein</topology>
    </subcellularLocation>
</comment>
<dbReference type="InterPro" id="IPR050364">
    <property type="entry name" value="Cytochrome_P450_fung"/>
</dbReference>
<dbReference type="Gene3D" id="1.10.630.10">
    <property type="entry name" value="Cytochrome P450"/>
    <property type="match status" value="1"/>
</dbReference>
<keyword evidence="11 14" id="KW-0503">Monooxygenase</keyword>
<dbReference type="GO" id="GO:0020037">
    <property type="term" value="F:heme binding"/>
    <property type="evidence" value="ECO:0007669"/>
    <property type="project" value="InterPro"/>
</dbReference>
<evidence type="ECO:0000256" key="14">
    <source>
        <dbReference type="RuleBase" id="RU000461"/>
    </source>
</evidence>
<dbReference type="GO" id="GO:0004497">
    <property type="term" value="F:monooxygenase activity"/>
    <property type="evidence" value="ECO:0007669"/>
    <property type="project" value="UniProtKB-KW"/>
</dbReference>
<dbReference type="AlphaFoldDB" id="A0A0C9U5J0"/>
<comment type="cofactor">
    <cofactor evidence="1 13">
        <name>heme</name>
        <dbReference type="ChEBI" id="CHEBI:30413"/>
    </cofactor>
</comment>
<evidence type="ECO:0000256" key="3">
    <source>
        <dbReference type="ARBA" id="ARBA00005179"/>
    </source>
</evidence>
<keyword evidence="5 13" id="KW-0349">Heme</keyword>
<keyword evidence="9 14" id="KW-0560">Oxidoreductase</keyword>
<accession>A0A0C9U5J0</accession>
<keyword evidence="7 13" id="KW-0479">Metal-binding</keyword>
<evidence type="ECO:0000256" key="5">
    <source>
        <dbReference type="ARBA" id="ARBA00022617"/>
    </source>
</evidence>
<evidence type="ECO:0000256" key="7">
    <source>
        <dbReference type="ARBA" id="ARBA00022723"/>
    </source>
</evidence>
<comment type="pathway">
    <text evidence="3">Secondary metabolite biosynthesis.</text>
</comment>
<evidence type="ECO:0000256" key="9">
    <source>
        <dbReference type="ARBA" id="ARBA00023002"/>
    </source>
</evidence>
<evidence type="ECO:0000256" key="11">
    <source>
        <dbReference type="ARBA" id="ARBA00023033"/>
    </source>
</evidence>
<protein>
    <recommendedName>
        <fullName evidence="17">Cytochrome P450</fullName>
    </recommendedName>
</protein>
<evidence type="ECO:0000256" key="6">
    <source>
        <dbReference type="ARBA" id="ARBA00022692"/>
    </source>
</evidence>
<dbReference type="PRINTS" id="PR00463">
    <property type="entry name" value="EP450I"/>
</dbReference>
<dbReference type="InterPro" id="IPR002401">
    <property type="entry name" value="Cyt_P450_E_grp-I"/>
</dbReference>
<organism evidence="15 16">
    <name type="scientific">Paxillus involutus ATCC 200175</name>
    <dbReference type="NCBI Taxonomy" id="664439"/>
    <lineage>
        <taxon>Eukaryota</taxon>
        <taxon>Fungi</taxon>
        <taxon>Dikarya</taxon>
        <taxon>Basidiomycota</taxon>
        <taxon>Agaricomycotina</taxon>
        <taxon>Agaricomycetes</taxon>
        <taxon>Agaricomycetidae</taxon>
        <taxon>Boletales</taxon>
        <taxon>Paxilineae</taxon>
        <taxon>Paxillaceae</taxon>
        <taxon>Paxillus</taxon>
    </lineage>
</organism>
<evidence type="ECO:0000256" key="1">
    <source>
        <dbReference type="ARBA" id="ARBA00001971"/>
    </source>
</evidence>
<keyword evidence="10 13" id="KW-0408">Iron</keyword>
<evidence type="ECO:0000256" key="13">
    <source>
        <dbReference type="PIRSR" id="PIRSR602401-1"/>
    </source>
</evidence>
<evidence type="ECO:0000256" key="10">
    <source>
        <dbReference type="ARBA" id="ARBA00023004"/>
    </source>
</evidence>
<dbReference type="OrthoDB" id="2789670at2759"/>
<reference evidence="16" key="2">
    <citation type="submission" date="2015-01" db="EMBL/GenBank/DDBJ databases">
        <title>Evolutionary Origins and Diversification of the Mycorrhizal Mutualists.</title>
        <authorList>
            <consortium name="DOE Joint Genome Institute"/>
            <consortium name="Mycorrhizal Genomics Consortium"/>
            <person name="Kohler A."/>
            <person name="Kuo A."/>
            <person name="Nagy L.G."/>
            <person name="Floudas D."/>
            <person name="Copeland A."/>
            <person name="Barry K.W."/>
            <person name="Cichocki N."/>
            <person name="Veneault-Fourrey C."/>
            <person name="LaButti K."/>
            <person name="Lindquist E.A."/>
            <person name="Lipzen A."/>
            <person name="Lundell T."/>
            <person name="Morin E."/>
            <person name="Murat C."/>
            <person name="Riley R."/>
            <person name="Ohm R."/>
            <person name="Sun H."/>
            <person name="Tunlid A."/>
            <person name="Henrissat B."/>
            <person name="Grigoriev I.V."/>
            <person name="Hibbett D.S."/>
            <person name="Martin F."/>
        </authorList>
    </citation>
    <scope>NUCLEOTIDE SEQUENCE [LARGE SCALE GENOMIC DNA]</scope>
    <source>
        <strain evidence="16">ATCC 200175</strain>
    </source>
</reference>
<dbReference type="GO" id="GO:0016705">
    <property type="term" value="F:oxidoreductase activity, acting on paired donors, with incorporation or reduction of molecular oxygen"/>
    <property type="evidence" value="ECO:0007669"/>
    <property type="project" value="InterPro"/>
</dbReference>
<comment type="similarity">
    <text evidence="4 14">Belongs to the cytochrome P450 family.</text>
</comment>
<evidence type="ECO:0000256" key="4">
    <source>
        <dbReference type="ARBA" id="ARBA00010617"/>
    </source>
</evidence>
<proteinExistence type="inferred from homology"/>
<dbReference type="PRINTS" id="PR00385">
    <property type="entry name" value="P450"/>
</dbReference>
<sequence>MAAPWLSYEQWGKQYGDLVHSSAFGQDFVIINSAKVAHELLDQRSTIYSDRPSVLTNKLFCAEFNLAFLPYGDKWRHHRKMFNVALNKRVVRQYKTMQLQKAHELLENLMNTPKEYAKHIKTVSVAAIMAVTYGYDVVRNNDPFVTTIERFLDLFLFVLTPERAALLGTFPFLARIPSWLPGGRYKKRAAECRALAVNVLNDPVTYVKDKMAAGTARKSLVYDLFKKENGKADEEAVKEVAAAVLLGGMETTSSTLLIFLLAMVLNPNVQGRAQDEIDRVVGSERLPNFDDRPNLPYVEGVYLETLRWRPVAPLGLPHMTSTSDIYEGMYIPKGAIVLLNLWAMAHDEKRFPEPLAFKPERHLAPNGTLTEGISYHPFSFGRRICPGMHMVEQTVWAAIVSVLATFRIAKAKNEFREEIDVNPEFTNGLSSVPKPFVCSIVARSHSAERIVVGKNRDE</sequence>
<evidence type="ECO:0000256" key="8">
    <source>
        <dbReference type="ARBA" id="ARBA00022989"/>
    </source>
</evidence>
<reference evidence="15 16" key="1">
    <citation type="submission" date="2014-06" db="EMBL/GenBank/DDBJ databases">
        <authorList>
            <consortium name="DOE Joint Genome Institute"/>
            <person name="Kuo A."/>
            <person name="Kohler A."/>
            <person name="Nagy L.G."/>
            <person name="Floudas D."/>
            <person name="Copeland A."/>
            <person name="Barry K.W."/>
            <person name="Cichocki N."/>
            <person name="Veneault-Fourrey C."/>
            <person name="LaButti K."/>
            <person name="Lindquist E.A."/>
            <person name="Lipzen A."/>
            <person name="Lundell T."/>
            <person name="Morin E."/>
            <person name="Murat C."/>
            <person name="Sun H."/>
            <person name="Tunlid A."/>
            <person name="Henrissat B."/>
            <person name="Grigoriev I.V."/>
            <person name="Hibbett D.S."/>
            <person name="Martin F."/>
            <person name="Nordberg H.P."/>
            <person name="Cantor M.N."/>
            <person name="Hua S.X."/>
        </authorList>
    </citation>
    <scope>NUCLEOTIDE SEQUENCE [LARGE SCALE GENOMIC DNA]</scope>
    <source>
        <strain evidence="15 16">ATCC 200175</strain>
    </source>
</reference>
<evidence type="ECO:0000256" key="12">
    <source>
        <dbReference type="ARBA" id="ARBA00023136"/>
    </source>
</evidence>
<dbReference type="EMBL" id="KN819343">
    <property type="protein sequence ID" value="KIJ14476.1"/>
    <property type="molecule type" value="Genomic_DNA"/>
</dbReference>
<dbReference type="PANTHER" id="PTHR46300:SF2">
    <property type="entry name" value="CYTOCHROME P450 MONOOXYGENASE ALNH-RELATED"/>
    <property type="match status" value="1"/>
</dbReference>
<dbReference type="PANTHER" id="PTHR46300">
    <property type="entry name" value="P450, PUTATIVE (EUROFUNG)-RELATED-RELATED"/>
    <property type="match status" value="1"/>
</dbReference>